<accession>A0A9Q0VPP3</accession>
<dbReference type="AlphaFoldDB" id="A0A9Q0VPP3"/>
<sequence length="111" mass="11945">MGIEVTGLFVVFNGVSGSLAILQVYGCSEGWGLRLSMVVSCRRRLAAMDGYSFMDYLVTGIISGSQGSSQLRLHSSFYGSNVAGEDDLSRNVMVGEPKENVELLIGTVVTW</sequence>
<dbReference type="Proteomes" id="UP001151529">
    <property type="component" value="Chromosome 16"/>
</dbReference>
<dbReference type="EMBL" id="JAPFFL010000001">
    <property type="protein sequence ID" value="KAJ6752499.1"/>
    <property type="molecule type" value="Genomic_DNA"/>
</dbReference>
<name>A0A9Q0VPP3_SALVM</name>
<protein>
    <submittedName>
        <fullName evidence="1">Uncharacterized protein</fullName>
    </submittedName>
</protein>
<reference evidence="1" key="1">
    <citation type="submission" date="2022-11" db="EMBL/GenBank/DDBJ databases">
        <authorList>
            <person name="Hyden B.L."/>
            <person name="Feng K."/>
            <person name="Yates T."/>
            <person name="Jawdy S."/>
            <person name="Smart L.B."/>
            <person name="Muchero W."/>
        </authorList>
    </citation>
    <scope>NUCLEOTIDE SEQUENCE</scope>
    <source>
        <tissue evidence="1">Shoot tip</tissue>
    </source>
</reference>
<keyword evidence="2" id="KW-1185">Reference proteome</keyword>
<reference evidence="1" key="2">
    <citation type="journal article" date="2023" name="Int. J. Mol. Sci.">
        <title>De Novo Assembly and Annotation of 11 Diverse Shrub Willow (Salix) Genomes Reveals Novel Gene Organization in Sex-Linked Regions.</title>
        <authorList>
            <person name="Hyden B."/>
            <person name="Feng K."/>
            <person name="Yates T.B."/>
            <person name="Jawdy S."/>
            <person name="Cereghino C."/>
            <person name="Smart L.B."/>
            <person name="Muchero W."/>
        </authorList>
    </citation>
    <scope>NUCLEOTIDE SEQUENCE [LARGE SCALE GENOMIC DNA]</scope>
    <source>
        <tissue evidence="1">Shoot tip</tissue>
    </source>
</reference>
<organism evidence="1 2">
    <name type="scientific">Salix viminalis</name>
    <name type="common">Common osier</name>
    <name type="synonym">Basket willow</name>
    <dbReference type="NCBI Taxonomy" id="40686"/>
    <lineage>
        <taxon>Eukaryota</taxon>
        <taxon>Viridiplantae</taxon>
        <taxon>Streptophyta</taxon>
        <taxon>Embryophyta</taxon>
        <taxon>Tracheophyta</taxon>
        <taxon>Spermatophyta</taxon>
        <taxon>Magnoliopsida</taxon>
        <taxon>eudicotyledons</taxon>
        <taxon>Gunneridae</taxon>
        <taxon>Pentapetalae</taxon>
        <taxon>rosids</taxon>
        <taxon>fabids</taxon>
        <taxon>Malpighiales</taxon>
        <taxon>Salicaceae</taxon>
        <taxon>Saliceae</taxon>
        <taxon>Salix</taxon>
    </lineage>
</organism>
<evidence type="ECO:0000313" key="1">
    <source>
        <dbReference type="EMBL" id="KAJ6752499.1"/>
    </source>
</evidence>
<evidence type="ECO:0000313" key="2">
    <source>
        <dbReference type="Proteomes" id="UP001151529"/>
    </source>
</evidence>
<gene>
    <name evidence="1" type="ORF">OIU85_002872</name>
</gene>
<comment type="caution">
    <text evidence="1">The sequence shown here is derived from an EMBL/GenBank/DDBJ whole genome shotgun (WGS) entry which is preliminary data.</text>
</comment>
<proteinExistence type="predicted"/>